<name>A0AAV0V137_9STRA</name>
<dbReference type="AlphaFoldDB" id="A0AAV0V137"/>
<evidence type="ECO:0000256" key="1">
    <source>
        <dbReference type="SAM" id="MobiDB-lite"/>
    </source>
</evidence>
<keyword evidence="3" id="KW-1185">Reference proteome</keyword>
<accession>A0AAV0V137</accession>
<feature type="compositionally biased region" description="Polar residues" evidence="1">
    <location>
        <begin position="43"/>
        <end position="58"/>
    </location>
</feature>
<feature type="region of interest" description="Disordered" evidence="1">
    <location>
        <begin position="43"/>
        <end position="106"/>
    </location>
</feature>
<proteinExistence type="predicted"/>
<comment type="caution">
    <text evidence="2">The sequence shown here is derived from an EMBL/GenBank/DDBJ whole genome shotgun (WGS) entry which is preliminary data.</text>
</comment>
<evidence type="ECO:0000313" key="3">
    <source>
        <dbReference type="Proteomes" id="UP001162029"/>
    </source>
</evidence>
<dbReference type="Proteomes" id="UP001162029">
    <property type="component" value="Unassembled WGS sequence"/>
</dbReference>
<gene>
    <name evidence="2" type="ORF">PDE001_LOCUS8473</name>
</gene>
<evidence type="ECO:0000313" key="2">
    <source>
        <dbReference type="EMBL" id="CAI5742921.1"/>
    </source>
</evidence>
<dbReference type="EMBL" id="CANTFM010001796">
    <property type="protein sequence ID" value="CAI5742921.1"/>
    <property type="molecule type" value="Genomic_DNA"/>
</dbReference>
<reference evidence="2" key="1">
    <citation type="submission" date="2022-12" db="EMBL/GenBank/DDBJ databases">
        <authorList>
            <person name="Webb A."/>
        </authorList>
    </citation>
    <scope>NUCLEOTIDE SEQUENCE</scope>
    <source>
        <strain evidence="2">Pd1</strain>
    </source>
</reference>
<organism evidence="2 3">
    <name type="scientific">Peronospora destructor</name>
    <dbReference type="NCBI Taxonomy" id="86335"/>
    <lineage>
        <taxon>Eukaryota</taxon>
        <taxon>Sar</taxon>
        <taxon>Stramenopiles</taxon>
        <taxon>Oomycota</taxon>
        <taxon>Peronosporomycetes</taxon>
        <taxon>Peronosporales</taxon>
        <taxon>Peronosporaceae</taxon>
        <taxon>Peronospora</taxon>
    </lineage>
</organism>
<sequence>MNRGFSTLLVASTSAKSRTLIHAEKEENKRFSKLSFLSPISVSTSDKNVSTTLTLSEQSARKEKSPLQPTQFPDTKTKIRRVKVLQRSQDLSKADPDAEVGVPYTN</sequence>
<protein>
    <submittedName>
        <fullName evidence="2">Uncharacterized protein</fullName>
    </submittedName>
</protein>